<evidence type="ECO:0000313" key="1">
    <source>
        <dbReference type="EnsemblPlants" id="AVESA.00010b.r2.7CG0711210.1.CDS"/>
    </source>
</evidence>
<reference evidence="1" key="2">
    <citation type="submission" date="2025-09" db="UniProtKB">
        <authorList>
            <consortium name="EnsemblPlants"/>
        </authorList>
    </citation>
    <scope>IDENTIFICATION</scope>
</reference>
<keyword evidence="2" id="KW-1185">Reference proteome</keyword>
<accession>A0ACD6A9Q8</accession>
<dbReference type="Proteomes" id="UP001732700">
    <property type="component" value="Chromosome 7C"/>
</dbReference>
<name>A0ACD6A9Q8_AVESA</name>
<proteinExistence type="predicted"/>
<sequence length="442" mass="48874">MDPIHVPSTEISLGSMVPSGVDAAAGHPKSCLLARKPLVAKYDNGTTAFYHIKDPDDSREMSIQVSLSVSSPPLVYYVSVWSTGGCFTQEPFIHSTHGELILLSMAIRTPTCFFPEFYIYQPDARSLDLVPQFMDERFVSEPCAVGLLSHGDGGGYSVVVLTTEGEGEFKLCLFRSKMGTWTIKKPLLLLEDGAADFMPNKVITVDGGVLAFVDLSKGVLIGDVLQDIPEFHYIPLPSEFCQPWTSYPLQTRDVSIIKSCDNKFLIKFNELFCPITLGAWAASTWITTTEASCPWNQLEVWDTHSTLEARQLLSGGGVSIAELLPETLDIQCKPNFGLLFVDMPMVSLHEDNIVCFLAKHHYLEQQVWVIAVDMVTRKLLGVHPLQMERFPRLFYSTISSHLNTSAMASGAKGDLETARNAPRVKSLPEQSAASIHAVDRRL</sequence>
<organism evidence="1 2">
    <name type="scientific">Avena sativa</name>
    <name type="common">Oat</name>
    <dbReference type="NCBI Taxonomy" id="4498"/>
    <lineage>
        <taxon>Eukaryota</taxon>
        <taxon>Viridiplantae</taxon>
        <taxon>Streptophyta</taxon>
        <taxon>Embryophyta</taxon>
        <taxon>Tracheophyta</taxon>
        <taxon>Spermatophyta</taxon>
        <taxon>Magnoliopsida</taxon>
        <taxon>Liliopsida</taxon>
        <taxon>Poales</taxon>
        <taxon>Poaceae</taxon>
        <taxon>BOP clade</taxon>
        <taxon>Pooideae</taxon>
        <taxon>Poodae</taxon>
        <taxon>Poeae</taxon>
        <taxon>Poeae Chloroplast Group 1 (Aveneae type)</taxon>
        <taxon>Aveninae</taxon>
        <taxon>Avena</taxon>
    </lineage>
</organism>
<evidence type="ECO:0000313" key="2">
    <source>
        <dbReference type="Proteomes" id="UP001732700"/>
    </source>
</evidence>
<dbReference type="EnsemblPlants" id="AVESA.00010b.r2.7CG0711210.1">
    <property type="protein sequence ID" value="AVESA.00010b.r2.7CG0711210.1.CDS"/>
    <property type="gene ID" value="AVESA.00010b.r2.7CG0711210"/>
</dbReference>
<protein>
    <submittedName>
        <fullName evidence="1">Uncharacterized protein</fullName>
    </submittedName>
</protein>
<reference evidence="1" key="1">
    <citation type="submission" date="2021-05" db="EMBL/GenBank/DDBJ databases">
        <authorList>
            <person name="Scholz U."/>
            <person name="Mascher M."/>
            <person name="Fiebig A."/>
        </authorList>
    </citation>
    <scope>NUCLEOTIDE SEQUENCE [LARGE SCALE GENOMIC DNA]</scope>
</reference>